<keyword evidence="2" id="KW-1185">Reference proteome</keyword>
<evidence type="ECO:0000313" key="2">
    <source>
        <dbReference type="Proteomes" id="UP001205740"/>
    </source>
</evidence>
<dbReference type="RefSeq" id="WP_301284355.1">
    <property type="nucleotide sequence ID" value="NZ_BAAAOE010000003.1"/>
</dbReference>
<proteinExistence type="predicted"/>
<dbReference type="Proteomes" id="UP001205740">
    <property type="component" value="Unassembled WGS sequence"/>
</dbReference>
<name>A0ABT1H0C6_9NOCA</name>
<gene>
    <name evidence="1" type="ORF">LX12_001881</name>
</gene>
<evidence type="ECO:0000313" key="1">
    <source>
        <dbReference type="EMBL" id="MCP2160694.1"/>
    </source>
</evidence>
<protein>
    <submittedName>
        <fullName evidence="1">Uncharacterized protein</fullName>
    </submittedName>
</protein>
<accession>A0ABT1H0C6</accession>
<organism evidence="1 2">
    <name type="scientific">Williamsia serinedens</name>
    <dbReference type="NCBI Taxonomy" id="391736"/>
    <lineage>
        <taxon>Bacteria</taxon>
        <taxon>Bacillati</taxon>
        <taxon>Actinomycetota</taxon>
        <taxon>Actinomycetes</taxon>
        <taxon>Mycobacteriales</taxon>
        <taxon>Nocardiaceae</taxon>
        <taxon>Williamsia</taxon>
    </lineage>
</organism>
<dbReference type="EMBL" id="JAMTCG010000003">
    <property type="protein sequence ID" value="MCP2160694.1"/>
    <property type="molecule type" value="Genomic_DNA"/>
</dbReference>
<reference evidence="1 2" key="1">
    <citation type="submission" date="2022-06" db="EMBL/GenBank/DDBJ databases">
        <title>Genomic Encyclopedia of Archaeal and Bacterial Type Strains, Phase II (KMG-II): from individual species to whole genera.</title>
        <authorList>
            <person name="Goeker M."/>
        </authorList>
    </citation>
    <scope>NUCLEOTIDE SEQUENCE [LARGE SCALE GENOMIC DNA]</scope>
    <source>
        <strain evidence="1 2">DSM 45037</strain>
    </source>
</reference>
<sequence>MPSAVQQIPATVQSWHTSLTVCPLGGIWCTLDEIWCTLGE</sequence>
<comment type="caution">
    <text evidence="1">The sequence shown here is derived from an EMBL/GenBank/DDBJ whole genome shotgun (WGS) entry which is preliminary data.</text>
</comment>